<sequence length="466" mass="50599">MKQKASTIMFFHRFHICKFQAFCLFIVLLEIQCSSYRFQQGHLLMQNTERDLLPATSPSNEPHPFLPLQSPPPLIPFTNNSVPHLSGLCSLNFSTAESMMPVTAHDCFGYFAPYLANVMCCPQLEATVSILIGQSSKYTRNLALDKTQAKHCLSDLEQILASQGAASDLQKICTIHPSNLTEGSCPVADVMQLESTIDSPKLLAACQKIDPVNECCTQICQNAITEAAKSIAAKNIAGLVSTDGVLALPEHLSRVDDCRSIVLRWIASKLDPLPAKKVLRGLSNCKLNKACPLKLPDIKSVAKDCANGISNKTGCCSSMKTYVSHLQYQSFVTNLQALDCAAMFGMRLQKANITENVYDICHISLKDFSVQVGSQESGCLLPSLPTDAMLDVSTISFVCDLNDNIAAPWPSIAQVPPSSCKTIKFPALPAAASGQGGLYQDNSMFLSLLVSLVSLTTLLQLFTSYS</sequence>
<evidence type="ECO:0000313" key="4">
    <source>
        <dbReference type="Proteomes" id="UP000230069"/>
    </source>
</evidence>
<dbReference type="STRING" id="218851.A0A2G5CKW3"/>
<dbReference type="AlphaFoldDB" id="A0A2G5CKW3"/>
<dbReference type="InParanoid" id="A0A2G5CKW3"/>
<dbReference type="FunCoup" id="A0A2G5CKW3">
    <property type="interactions" value="1047"/>
</dbReference>
<dbReference type="GO" id="GO:0005886">
    <property type="term" value="C:plasma membrane"/>
    <property type="evidence" value="ECO:0007669"/>
    <property type="project" value="TreeGrafter"/>
</dbReference>
<evidence type="ECO:0000259" key="1">
    <source>
        <dbReference type="Pfam" id="PF19160"/>
    </source>
</evidence>
<protein>
    <submittedName>
        <fullName evidence="3">Uncharacterized protein</fullName>
    </submittedName>
</protein>
<dbReference type="Pfam" id="PF26584">
    <property type="entry name" value="At1g61900"/>
    <property type="match status" value="1"/>
</dbReference>
<dbReference type="InterPro" id="IPR043891">
    <property type="entry name" value="SPARK"/>
</dbReference>
<organism evidence="3 4">
    <name type="scientific">Aquilegia coerulea</name>
    <name type="common">Rocky mountain columbine</name>
    <dbReference type="NCBI Taxonomy" id="218851"/>
    <lineage>
        <taxon>Eukaryota</taxon>
        <taxon>Viridiplantae</taxon>
        <taxon>Streptophyta</taxon>
        <taxon>Embryophyta</taxon>
        <taxon>Tracheophyta</taxon>
        <taxon>Spermatophyta</taxon>
        <taxon>Magnoliopsida</taxon>
        <taxon>Ranunculales</taxon>
        <taxon>Ranunculaceae</taxon>
        <taxon>Thalictroideae</taxon>
        <taxon>Aquilegia</taxon>
    </lineage>
</organism>
<keyword evidence="4" id="KW-1185">Reference proteome</keyword>
<feature type="domain" description="At1g61900-like C-terminal" evidence="2">
    <location>
        <begin position="289"/>
        <end position="362"/>
    </location>
</feature>
<dbReference type="Pfam" id="PF19160">
    <property type="entry name" value="SPARK"/>
    <property type="match status" value="1"/>
</dbReference>
<evidence type="ECO:0000259" key="2">
    <source>
        <dbReference type="Pfam" id="PF26584"/>
    </source>
</evidence>
<dbReference type="EMBL" id="KZ305065">
    <property type="protein sequence ID" value="PIA31810.1"/>
    <property type="molecule type" value="Genomic_DNA"/>
</dbReference>
<dbReference type="Proteomes" id="UP000230069">
    <property type="component" value="Unassembled WGS sequence"/>
</dbReference>
<dbReference type="OrthoDB" id="1906601at2759"/>
<dbReference type="PANTHER" id="PTHR33831:SF5">
    <property type="entry name" value="OS07G0102300 PROTEIN"/>
    <property type="match status" value="1"/>
</dbReference>
<feature type="domain" description="SPARK" evidence="1">
    <location>
        <begin position="86"/>
        <end position="232"/>
    </location>
</feature>
<evidence type="ECO:0000313" key="3">
    <source>
        <dbReference type="EMBL" id="PIA31810.1"/>
    </source>
</evidence>
<gene>
    <name evidence="3" type="ORF">AQUCO_04800004v1</name>
</gene>
<name>A0A2G5CKW3_AQUCA</name>
<dbReference type="PANTHER" id="PTHR33831">
    <property type="entry name" value="GPI-ANCHORED PROTEIN"/>
    <property type="match status" value="1"/>
</dbReference>
<accession>A0A2G5CKW3</accession>
<reference evidence="3 4" key="1">
    <citation type="submission" date="2017-09" db="EMBL/GenBank/DDBJ databases">
        <title>WGS assembly of Aquilegia coerulea Goldsmith.</title>
        <authorList>
            <person name="Hodges S."/>
            <person name="Kramer E."/>
            <person name="Nordborg M."/>
            <person name="Tomkins J."/>
            <person name="Borevitz J."/>
            <person name="Derieg N."/>
            <person name="Yan J."/>
            <person name="Mihaltcheva S."/>
            <person name="Hayes R.D."/>
            <person name="Rokhsar D."/>
        </authorList>
    </citation>
    <scope>NUCLEOTIDE SEQUENCE [LARGE SCALE GENOMIC DNA]</scope>
    <source>
        <strain evidence="4">cv. Goldsmith</strain>
    </source>
</reference>
<dbReference type="InterPro" id="IPR040336">
    <property type="entry name" value="At1g61900-like"/>
</dbReference>
<proteinExistence type="predicted"/>
<dbReference type="InterPro" id="IPR059003">
    <property type="entry name" value="At1g61900_C"/>
</dbReference>